<dbReference type="AlphaFoldDB" id="A0A920CZY6"/>
<proteinExistence type="predicted"/>
<dbReference type="RefSeq" id="WP_213516805.1">
    <property type="nucleotide sequence ID" value="NZ_BOSE01000005.1"/>
</dbReference>
<reference evidence="1" key="1">
    <citation type="submission" date="2021-03" db="EMBL/GenBank/DDBJ databases">
        <title>Antimicrobial resistance genes in bacteria isolated from Japanese honey, and their potential for conferring macrolide and lincosamide resistance in the American foulbrood pathogen Paenibacillus larvae.</title>
        <authorList>
            <person name="Okamoto M."/>
            <person name="Kumagai M."/>
            <person name="Kanamori H."/>
            <person name="Takamatsu D."/>
        </authorList>
    </citation>
    <scope>NUCLEOTIDE SEQUENCE</scope>
    <source>
        <strain evidence="1">J40TS1</strain>
    </source>
</reference>
<keyword evidence="2" id="KW-1185">Reference proteome</keyword>
<evidence type="ECO:0000313" key="2">
    <source>
        <dbReference type="Proteomes" id="UP000683139"/>
    </source>
</evidence>
<evidence type="ECO:0000313" key="1">
    <source>
        <dbReference type="EMBL" id="GIP17469.1"/>
    </source>
</evidence>
<accession>A0A920CZY6</accession>
<comment type="caution">
    <text evidence="1">The sequence shown here is derived from an EMBL/GenBank/DDBJ whole genome shotgun (WGS) entry which is preliminary data.</text>
</comment>
<organism evidence="1 2">
    <name type="scientific">Paenibacillus montaniterrae</name>
    <dbReference type="NCBI Taxonomy" id="429341"/>
    <lineage>
        <taxon>Bacteria</taxon>
        <taxon>Bacillati</taxon>
        <taxon>Bacillota</taxon>
        <taxon>Bacilli</taxon>
        <taxon>Bacillales</taxon>
        <taxon>Paenibacillaceae</taxon>
        <taxon>Paenibacillus</taxon>
    </lineage>
</organism>
<gene>
    <name evidence="1" type="ORF">J40TS1_31110</name>
</gene>
<protein>
    <submittedName>
        <fullName evidence="1">Uncharacterized protein</fullName>
    </submittedName>
</protein>
<sequence length="455" mass="51265">MSNHVQVGGVYPHLTAVAGIDGQRSETGIGAVMPWANRLWYISYVAHSVGTGTGTGLFEVNDKLEVRKHPQSVVGTYANRIIHPKSSQLMIGPHFIDTSGNVRTAETLIEHRLTACFPHLTDPDNKLYVLTMEGKLFEINVHTLETEQLFDLLVELKVSPNCWPHFKGGWTKDGKIVVANNTYDEREYLGSKSDGRLAEWDGQTWTILEESPYCEVASSGNSPLFATGFDRASAILKVFVNGEWSTYRLPKATQAMDHMWFTEWPRIREVETERLLMNFHGMFYEMSHNAYGGKVWGIRPISTHLRMIPDFCSWRGLLVLAGNQVTPIFDTNLLAGEPQSNLWFGKTDDLWQFGKPSGWGGPWWEQEVEAGAASDPYLMTGFEHKVLHLTHESAQSVAFDIEVDFLGNGTWKKYKRIEVAAGGYEHHVFPTGFSAHWVRIIPQANCKASAHFIYS</sequence>
<dbReference type="EMBL" id="BOSE01000005">
    <property type="protein sequence ID" value="GIP17469.1"/>
    <property type="molecule type" value="Genomic_DNA"/>
</dbReference>
<name>A0A920CZY6_9BACL</name>
<dbReference type="Proteomes" id="UP000683139">
    <property type="component" value="Unassembled WGS sequence"/>
</dbReference>